<dbReference type="Pfam" id="PF04314">
    <property type="entry name" value="PCuAC"/>
    <property type="match status" value="1"/>
</dbReference>
<dbReference type="SUPFAM" id="SSF110087">
    <property type="entry name" value="DR1885-like metal-binding protein"/>
    <property type="match status" value="1"/>
</dbReference>
<dbReference type="InterPro" id="IPR007410">
    <property type="entry name" value="LpqE-like"/>
</dbReference>
<dbReference type="Gene3D" id="2.60.40.1890">
    <property type="entry name" value="PCu(A)C copper chaperone"/>
    <property type="match status" value="1"/>
</dbReference>
<dbReference type="PANTHER" id="PTHR36302:SF1">
    <property type="entry name" value="COPPER CHAPERONE PCU(A)C"/>
    <property type="match status" value="1"/>
</dbReference>
<proteinExistence type="predicted"/>
<dbReference type="AlphaFoldDB" id="A0A7X6BC24"/>
<keyword evidence="2" id="KW-1185">Reference proteome</keyword>
<dbReference type="EMBL" id="JAATJB010000002">
    <property type="protein sequence ID" value="NJB96466.1"/>
    <property type="molecule type" value="Genomic_DNA"/>
</dbReference>
<dbReference type="PANTHER" id="PTHR36302">
    <property type="entry name" value="BLR7088 PROTEIN"/>
    <property type="match status" value="1"/>
</dbReference>
<evidence type="ECO:0008006" key="3">
    <source>
        <dbReference type="Google" id="ProtNLM"/>
    </source>
</evidence>
<dbReference type="InterPro" id="IPR036182">
    <property type="entry name" value="PCuAC_sf"/>
</dbReference>
<sequence>MKVDGAWIRLPAVAGQPGAAYFTLHGGREAETLVSVSTRAADKAEIHESIKDAAGMAKMTQLASLDLPVGAEVKFAPGGKHVMLFGLVPNVHAGEKVPLTLHFASGHEATVVADVAVPGAEQR</sequence>
<evidence type="ECO:0000313" key="2">
    <source>
        <dbReference type="Proteomes" id="UP000531251"/>
    </source>
</evidence>
<dbReference type="InterPro" id="IPR058248">
    <property type="entry name" value="Lxx211020-like"/>
</dbReference>
<evidence type="ECO:0000313" key="1">
    <source>
        <dbReference type="EMBL" id="NJB96466.1"/>
    </source>
</evidence>
<gene>
    <name evidence="1" type="ORF">GGR89_000766</name>
</gene>
<organism evidence="1 2">
    <name type="scientific">Sphingomonas trueperi</name>
    <dbReference type="NCBI Taxonomy" id="53317"/>
    <lineage>
        <taxon>Bacteria</taxon>
        <taxon>Pseudomonadati</taxon>
        <taxon>Pseudomonadota</taxon>
        <taxon>Alphaproteobacteria</taxon>
        <taxon>Sphingomonadales</taxon>
        <taxon>Sphingomonadaceae</taxon>
        <taxon>Sphingomonas</taxon>
    </lineage>
</organism>
<dbReference type="RefSeq" id="WP_241213495.1">
    <property type="nucleotide sequence ID" value="NZ_BAAADY010000043.1"/>
</dbReference>
<name>A0A7X6BC24_9SPHN</name>
<comment type="caution">
    <text evidence="1">The sequence shown here is derived from an EMBL/GenBank/DDBJ whole genome shotgun (WGS) entry which is preliminary data.</text>
</comment>
<reference evidence="1 2" key="1">
    <citation type="submission" date="2020-03" db="EMBL/GenBank/DDBJ databases">
        <title>Genomic Encyclopedia of Type Strains, Phase IV (KMG-IV): sequencing the most valuable type-strain genomes for metagenomic binning, comparative biology and taxonomic classification.</title>
        <authorList>
            <person name="Goeker M."/>
        </authorList>
    </citation>
    <scope>NUCLEOTIDE SEQUENCE [LARGE SCALE GENOMIC DNA]</scope>
    <source>
        <strain evidence="1 2">DSM 7225</strain>
    </source>
</reference>
<accession>A0A7X6BC24</accession>
<dbReference type="Proteomes" id="UP000531251">
    <property type="component" value="Unassembled WGS sequence"/>
</dbReference>
<protein>
    <recommendedName>
        <fullName evidence="3">Copper(I)-binding protein</fullName>
    </recommendedName>
</protein>